<dbReference type="Proteomes" id="UP000221101">
    <property type="component" value="Unassembled WGS sequence"/>
</dbReference>
<dbReference type="AlphaFoldDB" id="A0A2D0KZJ8"/>
<evidence type="ECO:0000313" key="2">
    <source>
        <dbReference type="EMBL" id="PHM68851.1"/>
    </source>
</evidence>
<dbReference type="RefSeq" id="WP_099143345.1">
    <property type="nucleotide sequence ID" value="NZ_CAWNOR010000076.1"/>
</dbReference>
<keyword evidence="3" id="KW-1185">Reference proteome</keyword>
<feature type="compositionally biased region" description="Basic and acidic residues" evidence="1">
    <location>
        <begin position="148"/>
        <end position="157"/>
    </location>
</feature>
<organism evidence="2 3">
    <name type="scientific">Xenorhabdus kozodoii</name>
    <dbReference type="NCBI Taxonomy" id="351676"/>
    <lineage>
        <taxon>Bacteria</taxon>
        <taxon>Pseudomonadati</taxon>
        <taxon>Pseudomonadota</taxon>
        <taxon>Gammaproteobacteria</taxon>
        <taxon>Enterobacterales</taxon>
        <taxon>Morganellaceae</taxon>
        <taxon>Xenorhabdus</taxon>
    </lineage>
</organism>
<dbReference type="EMBL" id="NJCX01000040">
    <property type="protein sequence ID" value="PHM68851.1"/>
    <property type="molecule type" value="Genomic_DNA"/>
</dbReference>
<name>A0A2D0KZJ8_9GAMM</name>
<protein>
    <submittedName>
        <fullName evidence="2">Uncharacterized protein</fullName>
    </submittedName>
</protein>
<dbReference type="OrthoDB" id="6445652at2"/>
<reference evidence="2 3" key="1">
    <citation type="journal article" date="2017" name="Nat. Microbiol.">
        <title>Natural product diversity associated with the nematode symbionts Photorhabdus and Xenorhabdus.</title>
        <authorList>
            <person name="Tobias N.J."/>
            <person name="Wolff H."/>
            <person name="Djahanschiri B."/>
            <person name="Grundmann F."/>
            <person name="Kronenwerth M."/>
            <person name="Shi Y.M."/>
            <person name="Simonyi S."/>
            <person name="Grun P."/>
            <person name="Shapiro-Ilan D."/>
            <person name="Pidot S.J."/>
            <person name="Stinear T.P."/>
            <person name="Ebersberger I."/>
            <person name="Bode H.B."/>
        </authorList>
    </citation>
    <scope>NUCLEOTIDE SEQUENCE [LARGE SCALE GENOMIC DNA]</scope>
    <source>
        <strain evidence="2 3">DSM 17907</strain>
    </source>
</reference>
<sequence>MRNFDYNTHTNPNKKSQQQKYTEEQIAEHSWQQYQREVLGREGVPSSDMEFRGGFYMNGYPRRSTGCYVPKDPAERQQYLGELVAAITTKTPHPAVMTITERVIAERIWNISYRTAFNPPLPQHMAEQRTKQEQQAWRDYYATHHTERDHYRGDSPNRHRGGIWTGD</sequence>
<evidence type="ECO:0000256" key="1">
    <source>
        <dbReference type="SAM" id="MobiDB-lite"/>
    </source>
</evidence>
<proteinExistence type="predicted"/>
<gene>
    <name evidence="2" type="ORF">Xkoz_03619</name>
</gene>
<feature type="region of interest" description="Disordered" evidence="1">
    <location>
        <begin position="1"/>
        <end position="20"/>
    </location>
</feature>
<evidence type="ECO:0000313" key="3">
    <source>
        <dbReference type="Proteomes" id="UP000221101"/>
    </source>
</evidence>
<comment type="caution">
    <text evidence="2">The sequence shown here is derived from an EMBL/GenBank/DDBJ whole genome shotgun (WGS) entry which is preliminary data.</text>
</comment>
<feature type="region of interest" description="Disordered" evidence="1">
    <location>
        <begin position="148"/>
        <end position="167"/>
    </location>
</feature>
<accession>A0A2D0KZJ8</accession>